<reference evidence="2" key="1">
    <citation type="submission" date="2022-09" db="EMBL/GenBank/DDBJ databases">
        <title>Intensive care unit water sources are persistently colonized with multi-drug resistant bacteria and are the site of extensive horizontal gene transfer of antibiotic resistance genes.</title>
        <authorList>
            <person name="Diorio-Toth L."/>
        </authorList>
    </citation>
    <scope>NUCLEOTIDE SEQUENCE</scope>
    <source>
        <strain evidence="2">GD03843</strain>
    </source>
</reference>
<proteinExistence type="predicted"/>
<gene>
    <name evidence="2" type="ORF">N5D93_22035</name>
</gene>
<dbReference type="EMBL" id="JAOCDZ010000017">
    <property type="protein sequence ID" value="MDH0738516.1"/>
    <property type="molecule type" value="Genomic_DNA"/>
</dbReference>
<dbReference type="RefSeq" id="WP_100854614.1">
    <property type="nucleotide sequence ID" value="NZ_CADIJT010000004.1"/>
</dbReference>
<dbReference type="KEGG" id="asw:CVS48_11775"/>
<evidence type="ECO:0000256" key="1">
    <source>
        <dbReference type="SAM" id="MobiDB-lite"/>
    </source>
</evidence>
<organism evidence="2 3">
    <name type="scientific">Achromobacter spanius</name>
    <dbReference type="NCBI Taxonomy" id="217203"/>
    <lineage>
        <taxon>Bacteria</taxon>
        <taxon>Pseudomonadati</taxon>
        <taxon>Pseudomonadota</taxon>
        <taxon>Betaproteobacteria</taxon>
        <taxon>Burkholderiales</taxon>
        <taxon>Alcaligenaceae</taxon>
        <taxon>Achromobacter</taxon>
    </lineage>
</organism>
<dbReference type="GeneID" id="92906615"/>
<evidence type="ECO:0000313" key="3">
    <source>
        <dbReference type="Proteomes" id="UP001161094"/>
    </source>
</evidence>
<dbReference type="AlphaFoldDB" id="A0AA42LS44"/>
<evidence type="ECO:0000313" key="2">
    <source>
        <dbReference type="EMBL" id="MDH0738516.1"/>
    </source>
</evidence>
<sequence>MDTKKWDFRLEQPVEDNGAWRIAYCLTSGGDAPSQERIAIDERYVSAQTAIDEATRLAQIHVADLNGEAPSFEKPTQAEVPFDKRQRF</sequence>
<dbReference type="Proteomes" id="UP001161094">
    <property type="component" value="Unassembled WGS sequence"/>
</dbReference>
<protein>
    <submittedName>
        <fullName evidence="2">Uncharacterized protein</fullName>
    </submittedName>
</protein>
<name>A0AA42LS44_9BURK</name>
<feature type="region of interest" description="Disordered" evidence="1">
    <location>
        <begin position="68"/>
        <end position="88"/>
    </location>
</feature>
<comment type="caution">
    <text evidence="2">The sequence shown here is derived from an EMBL/GenBank/DDBJ whole genome shotgun (WGS) entry which is preliminary data.</text>
</comment>
<accession>A0AA42LS44</accession>